<comment type="caution">
    <text evidence="7">The sequence shown here is derived from an EMBL/GenBank/DDBJ whole genome shotgun (WGS) entry which is preliminary data.</text>
</comment>
<feature type="transmembrane region" description="Helical" evidence="6">
    <location>
        <begin position="241"/>
        <end position="264"/>
    </location>
</feature>
<evidence type="ECO:0000313" key="7">
    <source>
        <dbReference type="EMBL" id="RKR86268.1"/>
    </source>
</evidence>
<keyword evidence="3 6" id="KW-0812">Transmembrane</keyword>
<evidence type="ECO:0000256" key="2">
    <source>
        <dbReference type="ARBA" id="ARBA00022475"/>
    </source>
</evidence>
<evidence type="ECO:0000256" key="6">
    <source>
        <dbReference type="SAM" id="Phobius"/>
    </source>
</evidence>
<keyword evidence="4 6" id="KW-1133">Transmembrane helix</keyword>
<feature type="transmembrane region" description="Helical" evidence="6">
    <location>
        <begin position="116"/>
        <end position="136"/>
    </location>
</feature>
<feature type="transmembrane region" description="Helical" evidence="6">
    <location>
        <begin position="312"/>
        <end position="337"/>
    </location>
</feature>
<keyword evidence="8" id="KW-1185">Reference proteome</keyword>
<feature type="transmembrane region" description="Helical" evidence="6">
    <location>
        <begin position="407"/>
        <end position="428"/>
    </location>
</feature>
<dbReference type="PANTHER" id="PTHR30250:SF11">
    <property type="entry name" value="O-ANTIGEN TRANSPORTER-RELATED"/>
    <property type="match status" value="1"/>
</dbReference>
<feature type="transmembrane region" description="Helical" evidence="6">
    <location>
        <begin position="77"/>
        <end position="104"/>
    </location>
</feature>
<comment type="subcellular location">
    <subcellularLocation>
        <location evidence="1">Cell membrane</location>
        <topology evidence="1">Multi-pass membrane protein</topology>
    </subcellularLocation>
</comment>
<feature type="transmembrane region" description="Helical" evidence="6">
    <location>
        <begin position="197"/>
        <end position="220"/>
    </location>
</feature>
<protein>
    <submittedName>
        <fullName evidence="7">O-antigen/teichoic acid export membrane protein</fullName>
    </submittedName>
</protein>
<feature type="transmembrane region" description="Helical" evidence="6">
    <location>
        <begin position="47"/>
        <end position="71"/>
    </location>
</feature>
<feature type="transmembrane region" description="Helical" evidence="6">
    <location>
        <begin position="349"/>
        <end position="370"/>
    </location>
</feature>
<keyword evidence="5 6" id="KW-0472">Membrane</keyword>
<reference evidence="7 8" key="1">
    <citation type="submission" date="2018-10" db="EMBL/GenBank/DDBJ databases">
        <title>Sequencing the genomes of 1000 actinobacteria strains.</title>
        <authorList>
            <person name="Klenk H.-P."/>
        </authorList>
    </citation>
    <scope>NUCLEOTIDE SEQUENCE [LARGE SCALE GENOMIC DNA]</scope>
    <source>
        <strain evidence="7 8">DSM 45175</strain>
    </source>
</reference>
<proteinExistence type="predicted"/>
<dbReference type="EMBL" id="RBKT01000001">
    <property type="protein sequence ID" value="RKR86268.1"/>
    <property type="molecule type" value="Genomic_DNA"/>
</dbReference>
<evidence type="ECO:0000256" key="3">
    <source>
        <dbReference type="ARBA" id="ARBA00022692"/>
    </source>
</evidence>
<evidence type="ECO:0000256" key="1">
    <source>
        <dbReference type="ARBA" id="ARBA00004651"/>
    </source>
</evidence>
<dbReference type="Proteomes" id="UP000277671">
    <property type="component" value="Unassembled WGS sequence"/>
</dbReference>
<keyword evidence="2" id="KW-1003">Cell membrane</keyword>
<feature type="transmembrane region" description="Helical" evidence="6">
    <location>
        <begin position="270"/>
        <end position="291"/>
    </location>
</feature>
<feature type="transmembrane region" description="Helical" evidence="6">
    <location>
        <begin position="142"/>
        <end position="160"/>
    </location>
</feature>
<dbReference type="PANTHER" id="PTHR30250">
    <property type="entry name" value="PST FAMILY PREDICTED COLANIC ACID TRANSPORTER"/>
    <property type="match status" value="1"/>
</dbReference>
<sequence>MRRRVAGSVLRKVRIVRTTAGEPTDDVDAVRPTDPGPGYRALARNSAIAAGAVVANGLLSAVILALCASFGQTGEIAAYTVVTSALAFVLIVVSGGSALLYLNGTEEQRTLVRSQWTLVVVPGLLLGVLVVGAFYAHRGYDATALAAAGVVALGNGLAQLQTADFSRRMRFLASAVLMCGSKAASLVMVLLGAPLTVALAAAGLTQLVVGEVVLGGDGSLRRERFRELSLRRALAGYRSSRHLFGFALGDLYVARFATLVLSLVATPAVMGSFGALITAYQAIGGVVQSALQVPMVARARRRLGFEYSAHPAHFSVVVALLCAVPMAAAVAWLAPWLTGTMLSLPHREAAGWLTLFMLALPFMAVSRALMFNWIGDGHYGRATRAMAVLAALLTVAVTLGVPRFGPLGAAAATAAAEVSALVVILLFARRLAGLAPAGRRATSLRARSGRQPR</sequence>
<organism evidence="7 8">
    <name type="scientific">Micromonospora pisi</name>
    <dbReference type="NCBI Taxonomy" id="589240"/>
    <lineage>
        <taxon>Bacteria</taxon>
        <taxon>Bacillati</taxon>
        <taxon>Actinomycetota</taxon>
        <taxon>Actinomycetes</taxon>
        <taxon>Micromonosporales</taxon>
        <taxon>Micromonosporaceae</taxon>
        <taxon>Micromonospora</taxon>
    </lineage>
</organism>
<dbReference type="InterPro" id="IPR050833">
    <property type="entry name" value="Poly_Biosynth_Transport"/>
</dbReference>
<dbReference type="GO" id="GO:0005886">
    <property type="term" value="C:plasma membrane"/>
    <property type="evidence" value="ECO:0007669"/>
    <property type="project" value="UniProtKB-SubCell"/>
</dbReference>
<evidence type="ECO:0000313" key="8">
    <source>
        <dbReference type="Proteomes" id="UP000277671"/>
    </source>
</evidence>
<evidence type="ECO:0000256" key="4">
    <source>
        <dbReference type="ARBA" id="ARBA00022989"/>
    </source>
</evidence>
<dbReference type="AlphaFoldDB" id="A0A495JCP5"/>
<feature type="transmembrane region" description="Helical" evidence="6">
    <location>
        <begin position="382"/>
        <end position="401"/>
    </location>
</feature>
<name>A0A495JCP5_9ACTN</name>
<gene>
    <name evidence="7" type="ORF">BDK92_0492</name>
</gene>
<evidence type="ECO:0000256" key="5">
    <source>
        <dbReference type="ARBA" id="ARBA00023136"/>
    </source>
</evidence>
<accession>A0A495JCP5</accession>
<feature type="transmembrane region" description="Helical" evidence="6">
    <location>
        <begin position="172"/>
        <end position="191"/>
    </location>
</feature>